<keyword evidence="2" id="KW-1185">Reference proteome</keyword>
<protein>
    <submittedName>
        <fullName evidence="1">Uncharacterized protein</fullName>
    </submittedName>
</protein>
<dbReference type="STRING" id="1454001.AW08_03522"/>
<accession>A0A011PFN8</accession>
<reference evidence="1" key="1">
    <citation type="submission" date="2014-02" db="EMBL/GenBank/DDBJ databases">
        <title>Expanding our view of genomic diversity in Candidatus Accumulibacter clades.</title>
        <authorList>
            <person name="Skennerton C.T."/>
            <person name="Barr J.J."/>
            <person name="Slater F.R."/>
            <person name="Bond P.L."/>
            <person name="Tyson G.W."/>
        </authorList>
    </citation>
    <scope>NUCLEOTIDE SEQUENCE [LARGE SCALE GENOMIC DNA]</scope>
</reference>
<gene>
    <name evidence="1" type="ORF">AW08_03522</name>
</gene>
<dbReference type="EMBL" id="JFAX01000029">
    <property type="protein sequence ID" value="EXI65069.1"/>
    <property type="molecule type" value="Genomic_DNA"/>
</dbReference>
<comment type="caution">
    <text evidence="1">The sequence shown here is derived from an EMBL/GenBank/DDBJ whole genome shotgun (WGS) entry which is preliminary data.</text>
</comment>
<sequence>MRQGIGAVVAVVAVVISLTFGAGAHAEVVARAGGASRLRGPKARAAHCRAAKRLSAPEFVLKLHLLKYVFRICI</sequence>
<name>A0A011PFN8_9PROT</name>
<dbReference type="Proteomes" id="UP000020218">
    <property type="component" value="Unassembled WGS sequence"/>
</dbReference>
<dbReference type="AlphaFoldDB" id="A0A011PFN8"/>
<organism evidence="1 2">
    <name type="scientific">Candidatus Accumulibacter adjunctus</name>
    <dbReference type="NCBI Taxonomy" id="1454001"/>
    <lineage>
        <taxon>Bacteria</taxon>
        <taxon>Pseudomonadati</taxon>
        <taxon>Pseudomonadota</taxon>
        <taxon>Betaproteobacteria</taxon>
        <taxon>Candidatus Accumulibacter</taxon>
    </lineage>
</organism>
<evidence type="ECO:0000313" key="2">
    <source>
        <dbReference type="Proteomes" id="UP000020218"/>
    </source>
</evidence>
<evidence type="ECO:0000313" key="1">
    <source>
        <dbReference type="EMBL" id="EXI65069.1"/>
    </source>
</evidence>
<proteinExistence type="predicted"/>